<evidence type="ECO:0000313" key="3">
    <source>
        <dbReference type="EMBL" id="KUO15112.1"/>
    </source>
</evidence>
<feature type="region of interest" description="Disordered" evidence="1">
    <location>
        <begin position="66"/>
        <end position="93"/>
    </location>
</feature>
<feature type="transmembrane region" description="Helical" evidence="2">
    <location>
        <begin position="43"/>
        <end position="64"/>
    </location>
</feature>
<evidence type="ECO:0000256" key="2">
    <source>
        <dbReference type="SAM" id="Phobius"/>
    </source>
</evidence>
<evidence type="ECO:0000313" key="4">
    <source>
        <dbReference type="Proteomes" id="UP000053260"/>
    </source>
</evidence>
<keyword evidence="4" id="KW-1185">Reference proteome</keyword>
<sequence length="197" mass="21177">MVDETSLDDHLAGLAAEGRRFAEPMAAEQIRVRGDRRRRRKRAAQMSGGVLLAAAVAVGGLSLVRPGPESPPSVAKPTPSRNAPQFVPPTPAPGEEYASEIGYVYDAMVLADGVQVTVKQLRTERGTAVPTGVVHKVTLSPQTPVEVEQVAGGKPGDMRLGELVDRLRGGPRWVFAVDYDGEGRIQSLREAFWLTVE</sequence>
<comment type="caution">
    <text evidence="3">The sequence shown here is derived from an EMBL/GenBank/DDBJ whole genome shotgun (WGS) entry which is preliminary data.</text>
</comment>
<evidence type="ECO:0000256" key="1">
    <source>
        <dbReference type="SAM" id="MobiDB-lite"/>
    </source>
</evidence>
<accession>A0A124IDG8</accession>
<proteinExistence type="predicted"/>
<organism evidence="3 4">
    <name type="scientific">Streptomyces dysideae</name>
    <dbReference type="NCBI Taxonomy" id="909626"/>
    <lineage>
        <taxon>Bacteria</taxon>
        <taxon>Bacillati</taxon>
        <taxon>Actinomycetota</taxon>
        <taxon>Actinomycetes</taxon>
        <taxon>Kitasatosporales</taxon>
        <taxon>Streptomycetaceae</taxon>
        <taxon>Streptomyces</taxon>
    </lineage>
</organism>
<dbReference type="EMBL" id="LMXB01000123">
    <property type="protein sequence ID" value="KUO15112.1"/>
    <property type="molecule type" value="Genomic_DNA"/>
</dbReference>
<protein>
    <submittedName>
        <fullName evidence="3">Uncharacterized protein</fullName>
    </submittedName>
</protein>
<keyword evidence="2" id="KW-0472">Membrane</keyword>
<name>A0A124IDG8_9ACTN</name>
<dbReference type="OrthoDB" id="4333717at2"/>
<keyword evidence="2" id="KW-1133">Transmembrane helix</keyword>
<gene>
    <name evidence="3" type="ORF">AQJ91_43100</name>
</gene>
<dbReference type="Proteomes" id="UP000053260">
    <property type="component" value="Unassembled WGS sequence"/>
</dbReference>
<dbReference type="AlphaFoldDB" id="A0A124IDG8"/>
<dbReference type="RefSeq" id="WP_067033990.1">
    <property type="nucleotide sequence ID" value="NZ_KQ949122.1"/>
</dbReference>
<keyword evidence="2" id="KW-0812">Transmembrane</keyword>
<reference evidence="3 4" key="1">
    <citation type="submission" date="2015-10" db="EMBL/GenBank/DDBJ databases">
        <title>Draft genome sequence of Streptomyces sp. RV15, isolated from a marine sponge.</title>
        <authorList>
            <person name="Ruckert C."/>
            <person name="Abdelmohsen U.R."/>
            <person name="Winkler A."/>
            <person name="Hentschel U."/>
            <person name="Kalinowski J."/>
            <person name="Kampfer P."/>
            <person name="Glaeser S."/>
        </authorList>
    </citation>
    <scope>NUCLEOTIDE SEQUENCE [LARGE SCALE GENOMIC DNA]</scope>
    <source>
        <strain evidence="3 4">RV15</strain>
    </source>
</reference>
<dbReference type="STRING" id="909626.AQJ91_43100"/>